<keyword evidence="3" id="KW-1185">Reference proteome</keyword>
<sequence>MGYHINLLKNKFKRLKIEVHHNKNKISSKEHVIKNRDPSRPLITLRTFDPATNIDPVEVEETIEEEDDEQEESPTEQNDFIGFSDRSEGDEVETHSQDDDNHNNTVIGSTIRSYISAYKKIKSGQSSVTLEVKRQQCKCTCHNDAEGSLRSPVYHNQHCLSFCDKTNYTPPSVNEVSEKVVNHVNYIEPKSRLRRRFWFFKRRHPLSKIPDPPTPIEEEDPPSNSESIISAVDRIEIIAQSPGGIDQSSIFDQQDAQEVETEKIAKSTSYARRNTKSGVPLIDLSRSNSGYAKETHSPASKQHKSNEPWRMIMNDISLHAALLSTGSKPVLSKSSLNLVADFTSSKHDPNQRSFSNNSCHSELISFRSIPPLRHHQQQIPSYQYLHQSVNNENLIQDTFFNDNDDSVMSNGLDKTIVDETRKPSSSVRHYLESRPSTHKSKISMNSDTLENDPLKGAETSAVYGGVFQDYNYSDESVEGWKDVELTSRTNLIKKENSEPTNLSNEILPLNIANKGLSRIF</sequence>
<dbReference type="EMBL" id="KV454208">
    <property type="protein sequence ID" value="ODQ62117.1"/>
    <property type="molecule type" value="Genomic_DNA"/>
</dbReference>
<dbReference type="OrthoDB" id="3980919at2759"/>
<protein>
    <submittedName>
        <fullName evidence="2">Uncharacterized protein</fullName>
    </submittedName>
</protein>
<gene>
    <name evidence="2" type="ORF">WICANDRAFT_76294</name>
</gene>
<evidence type="ECO:0000313" key="2">
    <source>
        <dbReference type="EMBL" id="ODQ62117.1"/>
    </source>
</evidence>
<reference evidence="2 3" key="1">
    <citation type="journal article" date="2016" name="Proc. Natl. Acad. Sci. U.S.A.">
        <title>Comparative genomics of biotechnologically important yeasts.</title>
        <authorList>
            <person name="Riley R."/>
            <person name="Haridas S."/>
            <person name="Wolfe K.H."/>
            <person name="Lopes M.R."/>
            <person name="Hittinger C.T."/>
            <person name="Goeker M."/>
            <person name="Salamov A.A."/>
            <person name="Wisecaver J.H."/>
            <person name="Long T.M."/>
            <person name="Calvey C.H."/>
            <person name="Aerts A.L."/>
            <person name="Barry K.W."/>
            <person name="Choi C."/>
            <person name="Clum A."/>
            <person name="Coughlan A.Y."/>
            <person name="Deshpande S."/>
            <person name="Douglass A.P."/>
            <person name="Hanson S.J."/>
            <person name="Klenk H.-P."/>
            <person name="LaButti K.M."/>
            <person name="Lapidus A."/>
            <person name="Lindquist E.A."/>
            <person name="Lipzen A.M."/>
            <person name="Meier-Kolthoff J.P."/>
            <person name="Ohm R.A."/>
            <person name="Otillar R.P."/>
            <person name="Pangilinan J.L."/>
            <person name="Peng Y."/>
            <person name="Rokas A."/>
            <person name="Rosa C.A."/>
            <person name="Scheuner C."/>
            <person name="Sibirny A.A."/>
            <person name="Slot J.C."/>
            <person name="Stielow J.B."/>
            <person name="Sun H."/>
            <person name="Kurtzman C.P."/>
            <person name="Blackwell M."/>
            <person name="Grigoriev I.V."/>
            <person name="Jeffries T.W."/>
        </authorList>
    </citation>
    <scope>NUCLEOTIDE SEQUENCE [LARGE SCALE GENOMIC DNA]</scope>
    <source>
        <strain evidence="3">ATCC 58044 / CBS 1984 / NCYC 433 / NRRL Y-366-8</strain>
    </source>
</reference>
<dbReference type="GeneID" id="30201605"/>
<name>A0A1E3PB61_WICAA</name>
<feature type="region of interest" description="Disordered" evidence="1">
    <location>
        <begin position="62"/>
        <end position="105"/>
    </location>
</feature>
<evidence type="ECO:0000256" key="1">
    <source>
        <dbReference type="SAM" id="MobiDB-lite"/>
    </source>
</evidence>
<organism evidence="2 3">
    <name type="scientific">Wickerhamomyces anomalus (strain ATCC 58044 / CBS 1984 / NCYC 433 / NRRL Y-366-8)</name>
    <name type="common">Yeast</name>
    <name type="synonym">Hansenula anomala</name>
    <dbReference type="NCBI Taxonomy" id="683960"/>
    <lineage>
        <taxon>Eukaryota</taxon>
        <taxon>Fungi</taxon>
        <taxon>Dikarya</taxon>
        <taxon>Ascomycota</taxon>
        <taxon>Saccharomycotina</taxon>
        <taxon>Saccharomycetes</taxon>
        <taxon>Phaffomycetales</taxon>
        <taxon>Wickerhamomycetaceae</taxon>
        <taxon>Wickerhamomyces</taxon>
    </lineage>
</organism>
<dbReference type="AlphaFoldDB" id="A0A1E3PB61"/>
<proteinExistence type="predicted"/>
<feature type="region of interest" description="Disordered" evidence="1">
    <location>
        <begin position="281"/>
        <end position="305"/>
    </location>
</feature>
<dbReference type="RefSeq" id="XP_019041324.1">
    <property type="nucleotide sequence ID" value="XM_019184359.1"/>
</dbReference>
<accession>A0A1E3PB61</accession>
<feature type="compositionally biased region" description="Acidic residues" evidence="1">
    <location>
        <begin position="62"/>
        <end position="74"/>
    </location>
</feature>
<dbReference type="Proteomes" id="UP000094112">
    <property type="component" value="Unassembled WGS sequence"/>
</dbReference>
<evidence type="ECO:0000313" key="3">
    <source>
        <dbReference type="Proteomes" id="UP000094112"/>
    </source>
</evidence>
<feature type="compositionally biased region" description="Basic and acidic residues" evidence="1">
    <location>
        <begin position="85"/>
        <end position="102"/>
    </location>
</feature>